<dbReference type="EMBL" id="BAEQ01000056">
    <property type="protein sequence ID" value="GAC30440.1"/>
    <property type="molecule type" value="Genomic_DNA"/>
</dbReference>
<evidence type="ECO:0000313" key="1">
    <source>
        <dbReference type="EMBL" id="GAC30440.1"/>
    </source>
</evidence>
<organism evidence="1 2">
    <name type="scientific">Brumicola pallidula DSM 14239 = ACAM 615</name>
    <dbReference type="NCBI Taxonomy" id="1121922"/>
    <lineage>
        <taxon>Bacteria</taxon>
        <taxon>Pseudomonadati</taxon>
        <taxon>Pseudomonadota</taxon>
        <taxon>Gammaproteobacteria</taxon>
        <taxon>Alteromonadales</taxon>
        <taxon>Alteromonadaceae</taxon>
        <taxon>Brumicola</taxon>
    </lineage>
</organism>
<dbReference type="AlphaFoldDB" id="K7A4L6"/>
<evidence type="ECO:0000313" key="2">
    <source>
        <dbReference type="Proteomes" id="UP000006251"/>
    </source>
</evidence>
<protein>
    <submittedName>
        <fullName evidence="1">Uncharacterized protein</fullName>
    </submittedName>
</protein>
<reference evidence="2" key="1">
    <citation type="journal article" date="2014" name="Environ. Microbiol.">
        <title>Comparative genomics of the marine bacterial genus Glaciecola reveals the high degree of genomic diversity and genomic characteristic for cold adaptation.</title>
        <authorList>
            <person name="Qin Q.L."/>
            <person name="Xie B.B."/>
            <person name="Yu Y."/>
            <person name="Shu Y.L."/>
            <person name="Rong J.C."/>
            <person name="Zhang Y.J."/>
            <person name="Zhao D.L."/>
            <person name="Chen X.L."/>
            <person name="Zhang X.Y."/>
            <person name="Chen B."/>
            <person name="Zhou B.C."/>
            <person name="Zhang Y.Z."/>
        </authorList>
    </citation>
    <scope>NUCLEOTIDE SEQUENCE [LARGE SCALE GENOMIC DNA]</scope>
    <source>
        <strain evidence="2">ACAM 615</strain>
    </source>
</reference>
<accession>K7A4L6</accession>
<name>K7A4L6_9ALTE</name>
<sequence length="49" mass="5441">MEILQFFGLKHQKMPNKDQAASAAEDFTLGGKGLCAIHLLYYLLLITST</sequence>
<dbReference type="Proteomes" id="UP000006251">
    <property type="component" value="Unassembled WGS sequence"/>
</dbReference>
<proteinExistence type="predicted"/>
<keyword evidence="2" id="KW-1185">Reference proteome</keyword>
<comment type="caution">
    <text evidence="1">The sequence shown here is derived from an EMBL/GenBank/DDBJ whole genome shotgun (WGS) entry which is preliminary data.</text>
</comment>
<gene>
    <name evidence="1" type="ORF">GPAL_3598</name>
</gene>